<dbReference type="KEGG" id="mgi:Mflv_0917"/>
<reference evidence="2" key="1">
    <citation type="submission" date="2007-04" db="EMBL/GenBank/DDBJ databases">
        <authorList>
            <consortium name="US DOE Joint Genome Institute"/>
            <person name="Copeland A."/>
            <person name="Lucas S."/>
            <person name="Lapidus A."/>
            <person name="Barry K."/>
            <person name="Detter J.C."/>
            <person name="Glavina del Rio T."/>
            <person name="Hammon N."/>
            <person name="Israni S."/>
            <person name="Dalin E."/>
            <person name="Tice H."/>
            <person name="Pitluck S."/>
            <person name="Chain P."/>
            <person name="Malfatti S."/>
            <person name="Shin M."/>
            <person name="Vergez L."/>
            <person name="Schmutz J."/>
            <person name="Larimer F."/>
            <person name="Land M."/>
            <person name="Hauser L."/>
            <person name="Kyrpides N."/>
            <person name="Mikhailova N."/>
            <person name="Miller C."/>
            <person name="Richardson P."/>
        </authorList>
    </citation>
    <scope>NUCLEOTIDE SEQUENCE</scope>
    <source>
        <strain evidence="2">PYR-GCK</strain>
    </source>
</reference>
<feature type="region of interest" description="Disordered" evidence="1">
    <location>
        <begin position="1"/>
        <end position="79"/>
    </location>
</feature>
<reference evidence="2" key="2">
    <citation type="journal article" date="2013" name="PLoS ONE">
        <title>A Gene Expression Study of the Activities of Aromatic Ring-Cleavage Dioxygenases in Mycobacterium gilvum PYR-GCK to Changes in Salinity and pH during Pyrene Degradation.</title>
        <authorList>
            <person name="Badejo A.C."/>
            <person name="Badejo A.O."/>
            <person name="Shin K.H."/>
            <person name="Chai Y.G."/>
        </authorList>
    </citation>
    <scope>NUCLEOTIDE SEQUENCE [LARGE SCALE GENOMIC DNA]</scope>
    <source>
        <strain evidence="2">PYR-GCK</strain>
    </source>
</reference>
<organism evidence="2">
    <name type="scientific">Mycolicibacterium gilvum (strain PYR-GCK)</name>
    <name type="common">Mycobacterium gilvum (strain PYR-GCK)</name>
    <dbReference type="NCBI Taxonomy" id="350054"/>
    <lineage>
        <taxon>Bacteria</taxon>
        <taxon>Bacillati</taxon>
        <taxon>Actinomycetota</taxon>
        <taxon>Actinomycetes</taxon>
        <taxon>Mycobacteriales</taxon>
        <taxon>Mycobacteriaceae</taxon>
        <taxon>Mycolicibacterium</taxon>
    </lineage>
</organism>
<dbReference type="HOGENOM" id="CLU_2602225_0_0_11"/>
<evidence type="ECO:0000256" key="1">
    <source>
        <dbReference type="SAM" id="MobiDB-lite"/>
    </source>
</evidence>
<evidence type="ECO:0000313" key="2">
    <source>
        <dbReference type="EMBL" id="ABP43401.1"/>
    </source>
</evidence>
<sequence>MLRCGGADQRCDRIRPLAPNSEPISSKYTTVASRQQKTKVSHFSAAFMPPRDSRKGEQDDQPCCQRQSQSDRGVDSSHP</sequence>
<feature type="compositionally biased region" description="Polar residues" evidence="1">
    <location>
        <begin position="22"/>
        <end position="35"/>
    </location>
</feature>
<name>A4T4J7_MYCGI</name>
<gene>
    <name evidence="2" type="ordered locus">Mflv_0917</name>
</gene>
<accession>A4T4J7</accession>
<dbReference type="EMBL" id="CP000656">
    <property type="protein sequence ID" value="ABP43401.1"/>
    <property type="molecule type" value="Genomic_DNA"/>
</dbReference>
<proteinExistence type="predicted"/>
<dbReference type="AlphaFoldDB" id="A4T4J7"/>
<protein>
    <submittedName>
        <fullName evidence="2">Uncharacterized protein</fullName>
    </submittedName>
</protein>
<dbReference type="STRING" id="350054.Mflv_0917"/>